<dbReference type="Proteomes" id="UP000615446">
    <property type="component" value="Unassembled WGS sequence"/>
</dbReference>
<keyword evidence="3" id="KW-1185">Reference proteome</keyword>
<gene>
    <name evidence="2" type="ORF">RCL2_001296700</name>
    <name evidence="1" type="ORF">RclHR1_00750001</name>
</gene>
<dbReference type="OrthoDB" id="2303405at2759"/>
<dbReference type="EMBL" id="BLAL01000158">
    <property type="protein sequence ID" value="GES85871.1"/>
    <property type="molecule type" value="Genomic_DNA"/>
</dbReference>
<evidence type="ECO:0000313" key="3">
    <source>
        <dbReference type="Proteomes" id="UP000247702"/>
    </source>
</evidence>
<name>A0A2Z6SL31_9GLOM</name>
<protein>
    <submittedName>
        <fullName evidence="1">Uncharacterized protein</fullName>
    </submittedName>
</protein>
<dbReference type="AlphaFoldDB" id="A0A2Z6SL31"/>
<dbReference type="Proteomes" id="UP000247702">
    <property type="component" value="Unassembled WGS sequence"/>
</dbReference>
<comment type="caution">
    <text evidence="1">The sequence shown here is derived from an EMBL/GenBank/DDBJ whole genome shotgun (WGS) entry which is preliminary data.</text>
</comment>
<reference evidence="2" key="2">
    <citation type="submission" date="2019-10" db="EMBL/GenBank/DDBJ databases">
        <title>Conservation and host-specific expression of non-tandemly repeated heterogenous ribosome RNA gene in arbuscular mycorrhizal fungi.</title>
        <authorList>
            <person name="Maeda T."/>
            <person name="Kobayashi Y."/>
            <person name="Nakagawa T."/>
            <person name="Ezawa T."/>
            <person name="Yamaguchi K."/>
            <person name="Bino T."/>
            <person name="Nishimoto Y."/>
            <person name="Shigenobu S."/>
            <person name="Kawaguchi M."/>
        </authorList>
    </citation>
    <scope>NUCLEOTIDE SEQUENCE</scope>
    <source>
        <strain evidence="2">HR1</strain>
    </source>
</reference>
<evidence type="ECO:0000313" key="2">
    <source>
        <dbReference type="EMBL" id="GES85871.1"/>
    </source>
</evidence>
<accession>A0A2Z6SL31</accession>
<dbReference type="EMBL" id="BEXD01004148">
    <property type="protein sequence ID" value="GBC07467.1"/>
    <property type="molecule type" value="Genomic_DNA"/>
</dbReference>
<sequence length="124" mass="14254">MKPICFTEDSNIGIRNAVESSFPHLMNKHWKFFRRTSISDLEIACEPNFGWNIDALKSIACSRRKLYVGVVDEPIQMTSSLVNQSIRLDNITSEVSGVVLEQFFRQDFMSTENQEIMGEFTNIL</sequence>
<proteinExistence type="predicted"/>
<reference evidence="1 3" key="1">
    <citation type="submission" date="2017-11" db="EMBL/GenBank/DDBJ databases">
        <title>The genome of Rhizophagus clarus HR1 reveals common genetic basis of auxotrophy among arbuscular mycorrhizal fungi.</title>
        <authorList>
            <person name="Kobayashi Y."/>
        </authorList>
    </citation>
    <scope>NUCLEOTIDE SEQUENCE [LARGE SCALE GENOMIC DNA]</scope>
    <source>
        <strain evidence="1 3">HR1</strain>
    </source>
</reference>
<organism evidence="1 3">
    <name type="scientific">Rhizophagus clarus</name>
    <dbReference type="NCBI Taxonomy" id="94130"/>
    <lineage>
        <taxon>Eukaryota</taxon>
        <taxon>Fungi</taxon>
        <taxon>Fungi incertae sedis</taxon>
        <taxon>Mucoromycota</taxon>
        <taxon>Glomeromycotina</taxon>
        <taxon>Glomeromycetes</taxon>
        <taxon>Glomerales</taxon>
        <taxon>Glomeraceae</taxon>
        <taxon>Rhizophagus</taxon>
    </lineage>
</organism>
<evidence type="ECO:0000313" key="1">
    <source>
        <dbReference type="EMBL" id="GBC07467.1"/>
    </source>
</evidence>